<feature type="signal peptide" evidence="4">
    <location>
        <begin position="1"/>
        <end position="24"/>
    </location>
</feature>
<accession>A0A3A9JCM5</accession>
<evidence type="ECO:0000256" key="3">
    <source>
        <dbReference type="ARBA" id="ARBA00022729"/>
    </source>
</evidence>
<dbReference type="OrthoDB" id="7233744at2"/>
<dbReference type="Proteomes" id="UP000274097">
    <property type="component" value="Unassembled WGS sequence"/>
</dbReference>
<comment type="caution">
    <text evidence="6">The sequence shown here is derived from an EMBL/GenBank/DDBJ whole genome shotgun (WGS) entry which is preliminary data.</text>
</comment>
<dbReference type="GO" id="GO:0015833">
    <property type="term" value="P:peptide transport"/>
    <property type="evidence" value="ECO:0007669"/>
    <property type="project" value="TreeGrafter"/>
</dbReference>
<keyword evidence="8" id="KW-1185">Reference proteome</keyword>
<dbReference type="Proteomes" id="UP000278036">
    <property type="component" value="Unassembled WGS sequence"/>
</dbReference>
<dbReference type="RefSeq" id="WP_120637483.1">
    <property type="nucleotide sequence ID" value="NZ_RAQU01000024.1"/>
</dbReference>
<dbReference type="AlphaFoldDB" id="A0A3A9JCM5"/>
<reference evidence="6 9" key="1">
    <citation type="submission" date="2018-09" db="EMBL/GenBank/DDBJ databases">
        <title>Roseomonas sp. nov., isolated from feces of Tibetan antelopes in the Qinghai-Tibet plateau, China.</title>
        <authorList>
            <person name="Tian Z."/>
        </authorList>
    </citation>
    <scope>NUCLEOTIDE SEQUENCE [LARGE SCALE GENOMIC DNA]</scope>
    <source>
        <strain evidence="7 8">Z23</strain>
        <strain evidence="6 9">Z24</strain>
    </source>
</reference>
<dbReference type="EMBL" id="RAQU01000024">
    <property type="protein sequence ID" value="RKK05077.1"/>
    <property type="molecule type" value="Genomic_DNA"/>
</dbReference>
<evidence type="ECO:0000256" key="2">
    <source>
        <dbReference type="ARBA" id="ARBA00005695"/>
    </source>
</evidence>
<dbReference type="EMBL" id="RFLX01000006">
    <property type="protein sequence ID" value="RMI25149.1"/>
    <property type="molecule type" value="Genomic_DNA"/>
</dbReference>
<name>A0A3A9JCM5_9PROT</name>
<organism evidence="6 9">
    <name type="scientific">Teichococcus wenyumeiae</name>
    <dbReference type="NCBI Taxonomy" id="2478470"/>
    <lineage>
        <taxon>Bacteria</taxon>
        <taxon>Pseudomonadati</taxon>
        <taxon>Pseudomonadota</taxon>
        <taxon>Alphaproteobacteria</taxon>
        <taxon>Acetobacterales</taxon>
        <taxon>Roseomonadaceae</taxon>
        <taxon>Roseomonas</taxon>
    </lineage>
</organism>
<dbReference type="InterPro" id="IPR039424">
    <property type="entry name" value="SBP_5"/>
</dbReference>
<evidence type="ECO:0000313" key="9">
    <source>
        <dbReference type="Proteomes" id="UP000278036"/>
    </source>
</evidence>
<dbReference type="CDD" id="cd08502">
    <property type="entry name" value="PBP2_NikA_DppA_OppA_like_16"/>
    <property type="match status" value="1"/>
</dbReference>
<sequence>MRFPRRSILAASATLLAAPRLARARRASTLRFVPQSDLAVLDPVLTAAYVTRNHAMMVFDTLYGMDAEFRVRPQMVEGHVVEDDGRRWTLTLRPGLRWHDGAPVLARDCVASIRRWAARDALGQSLMEATEELSAPEDRLVRFRLKRPFPLLPAALGKPGSPICAMMPERLAQTDPFKPVAEMVGSGPFRFNAGERLAGARVVYDRNPDYLPREDASSFTAGAKRVHFDRVEWQVLPDPATAAAALRSGEVDWWEAPGFDLLPMLERGGEVRTTLPDPTGFIGIMRMNHLQPPFNNPALRRAVLPALRQSDFMAAVAGSDPGGWREGIGFFCPGTPMASNADMEALTAPRDLEAAKRAVAASGYKGEPAVVLAPSDFPNLKALADVGADLLQRIGIKVDYQAMDWGSAIQRIGKMEPVEQGGWSVYHTFWSGLDQLNPAVNASLRANGRAAGRGWPDSPALEAMRERWLQAPDEASQAAIAVEMQRQAFQDLPYIPLGQLLQRTAFRRDIQDIPTGFAAFWSVRRG</sequence>
<protein>
    <submittedName>
        <fullName evidence="6">ABC transporter substrate-binding protein</fullName>
    </submittedName>
</protein>
<evidence type="ECO:0000313" key="7">
    <source>
        <dbReference type="EMBL" id="RMI25149.1"/>
    </source>
</evidence>
<dbReference type="Pfam" id="PF00496">
    <property type="entry name" value="SBP_bac_5"/>
    <property type="match status" value="1"/>
</dbReference>
<dbReference type="InterPro" id="IPR030678">
    <property type="entry name" value="Peptide/Ni-bd"/>
</dbReference>
<evidence type="ECO:0000259" key="5">
    <source>
        <dbReference type="Pfam" id="PF00496"/>
    </source>
</evidence>
<feature type="chain" id="PRO_5017332822" evidence="4">
    <location>
        <begin position="25"/>
        <end position="526"/>
    </location>
</feature>
<dbReference type="PIRSF" id="PIRSF002741">
    <property type="entry name" value="MppA"/>
    <property type="match status" value="1"/>
</dbReference>
<evidence type="ECO:0000313" key="6">
    <source>
        <dbReference type="EMBL" id="RKK05077.1"/>
    </source>
</evidence>
<evidence type="ECO:0000256" key="1">
    <source>
        <dbReference type="ARBA" id="ARBA00004418"/>
    </source>
</evidence>
<evidence type="ECO:0000313" key="8">
    <source>
        <dbReference type="Proteomes" id="UP000274097"/>
    </source>
</evidence>
<feature type="domain" description="Solute-binding protein family 5" evidence="5">
    <location>
        <begin position="71"/>
        <end position="431"/>
    </location>
</feature>
<evidence type="ECO:0000256" key="4">
    <source>
        <dbReference type="SAM" id="SignalP"/>
    </source>
</evidence>
<dbReference type="PANTHER" id="PTHR30290">
    <property type="entry name" value="PERIPLASMIC BINDING COMPONENT OF ABC TRANSPORTER"/>
    <property type="match status" value="1"/>
</dbReference>
<dbReference type="GO" id="GO:0030288">
    <property type="term" value="C:outer membrane-bounded periplasmic space"/>
    <property type="evidence" value="ECO:0007669"/>
    <property type="project" value="UniProtKB-ARBA"/>
</dbReference>
<keyword evidence="3 4" id="KW-0732">Signal</keyword>
<proteinExistence type="inferred from homology"/>
<dbReference type="PANTHER" id="PTHR30290:SF38">
    <property type="entry name" value="D,D-DIPEPTIDE-BINDING PERIPLASMIC PROTEIN DDPA-RELATED"/>
    <property type="match status" value="1"/>
</dbReference>
<dbReference type="SUPFAM" id="SSF53850">
    <property type="entry name" value="Periplasmic binding protein-like II"/>
    <property type="match status" value="1"/>
</dbReference>
<dbReference type="Gene3D" id="3.10.105.10">
    <property type="entry name" value="Dipeptide-binding Protein, Domain 3"/>
    <property type="match status" value="1"/>
</dbReference>
<gene>
    <name evidence="6" type="ORF">D6Z83_06225</name>
    <name evidence="7" type="ORF">EBE87_10585</name>
</gene>
<comment type="similarity">
    <text evidence="2">Belongs to the bacterial solute-binding protein 5 family.</text>
</comment>
<dbReference type="InterPro" id="IPR000914">
    <property type="entry name" value="SBP_5_dom"/>
</dbReference>
<dbReference type="GO" id="GO:1904680">
    <property type="term" value="F:peptide transmembrane transporter activity"/>
    <property type="evidence" value="ECO:0007669"/>
    <property type="project" value="TreeGrafter"/>
</dbReference>
<dbReference type="Gene3D" id="3.40.190.10">
    <property type="entry name" value="Periplasmic binding protein-like II"/>
    <property type="match status" value="1"/>
</dbReference>
<dbReference type="InParanoid" id="A0A3A9JCM5"/>
<comment type="subcellular location">
    <subcellularLocation>
        <location evidence="1">Periplasm</location>
    </subcellularLocation>
</comment>
<dbReference type="GO" id="GO:0043190">
    <property type="term" value="C:ATP-binding cassette (ABC) transporter complex"/>
    <property type="evidence" value="ECO:0007669"/>
    <property type="project" value="InterPro"/>
</dbReference>